<evidence type="ECO:0000313" key="2">
    <source>
        <dbReference type="Proteomes" id="UP000653305"/>
    </source>
</evidence>
<reference evidence="1" key="1">
    <citation type="submission" date="2020-07" db="EMBL/GenBank/DDBJ databases">
        <title>Ethylene signaling mediates host invasion by parasitic plants.</title>
        <authorList>
            <person name="Yoshida S."/>
        </authorList>
    </citation>
    <scope>NUCLEOTIDE SEQUENCE</scope>
    <source>
        <strain evidence="1">Okayama</strain>
    </source>
</reference>
<name>A0A830C5U2_9LAMI</name>
<dbReference type="OrthoDB" id="29058at2759"/>
<dbReference type="EMBL" id="BMAC01000372">
    <property type="protein sequence ID" value="GFP95000.1"/>
    <property type="molecule type" value="Genomic_DNA"/>
</dbReference>
<organism evidence="1 2">
    <name type="scientific">Phtheirospermum japonicum</name>
    <dbReference type="NCBI Taxonomy" id="374723"/>
    <lineage>
        <taxon>Eukaryota</taxon>
        <taxon>Viridiplantae</taxon>
        <taxon>Streptophyta</taxon>
        <taxon>Embryophyta</taxon>
        <taxon>Tracheophyta</taxon>
        <taxon>Spermatophyta</taxon>
        <taxon>Magnoliopsida</taxon>
        <taxon>eudicotyledons</taxon>
        <taxon>Gunneridae</taxon>
        <taxon>Pentapetalae</taxon>
        <taxon>asterids</taxon>
        <taxon>lamiids</taxon>
        <taxon>Lamiales</taxon>
        <taxon>Orobanchaceae</taxon>
        <taxon>Orobanchaceae incertae sedis</taxon>
        <taxon>Phtheirospermum</taxon>
    </lineage>
</organism>
<comment type="caution">
    <text evidence="1">The sequence shown here is derived from an EMBL/GenBank/DDBJ whole genome shotgun (WGS) entry which is preliminary data.</text>
</comment>
<proteinExistence type="predicted"/>
<sequence length="378" mass="43177">MTDSKRRSTVTKPFEEFTFCEEFTSPIDTLFTPLQKVRSPICALFTEHSVKFLEAKILEKPSDFPSMVKLRMKDFLKFVEEGVPISGEDAKSLMCGVWLSPCFVHSLAAAIDYHDDMIGSVMCYSNQVSVADRTAHMEADPYFKLSVMCLKEPTSTSTFLRLFLSILIGHWGDEGLLRVLDQKMGKNVFGRRLDIIAKGKARAIERAGKVDEIEDFSYVIEDVSHAKDMEPLRKLMVDRYGPREDIDIEALLEKIKKDLSNLLSISQNYLGYDGKKTEIFVSVAFALAVGSLFWVEDHEIAWIDGEVIVASRDDFKKIEKLSGMLHCLDNHSSSKHVYYAEDRKMAASYRELETRKNRVQELERIYMDAERIAGINLF</sequence>
<evidence type="ECO:0000313" key="1">
    <source>
        <dbReference type="EMBL" id="GFP95000.1"/>
    </source>
</evidence>
<accession>A0A830C5U2</accession>
<dbReference type="Proteomes" id="UP000653305">
    <property type="component" value="Unassembled WGS sequence"/>
</dbReference>
<gene>
    <name evidence="1" type="ORF">PHJA_001644400</name>
</gene>
<protein>
    <submittedName>
        <fullName evidence="1">Probable U3 small nucleolar RNA-associated protein 11</fullName>
    </submittedName>
</protein>
<keyword evidence="2" id="KW-1185">Reference proteome</keyword>
<dbReference type="AlphaFoldDB" id="A0A830C5U2"/>